<keyword evidence="2" id="KW-1185">Reference proteome</keyword>
<organism evidence="1 2">
    <name type="scientific">Triticum urartu</name>
    <name type="common">Red wild einkorn</name>
    <name type="synonym">Crithodium urartu</name>
    <dbReference type="NCBI Taxonomy" id="4572"/>
    <lineage>
        <taxon>Eukaryota</taxon>
        <taxon>Viridiplantae</taxon>
        <taxon>Streptophyta</taxon>
        <taxon>Embryophyta</taxon>
        <taxon>Tracheophyta</taxon>
        <taxon>Spermatophyta</taxon>
        <taxon>Magnoliopsida</taxon>
        <taxon>Liliopsida</taxon>
        <taxon>Poales</taxon>
        <taxon>Poaceae</taxon>
        <taxon>BOP clade</taxon>
        <taxon>Pooideae</taxon>
        <taxon>Triticodae</taxon>
        <taxon>Triticeae</taxon>
        <taxon>Triticinae</taxon>
        <taxon>Triticum</taxon>
    </lineage>
</organism>
<reference evidence="1" key="3">
    <citation type="submission" date="2022-06" db="UniProtKB">
        <authorList>
            <consortium name="EnsemblPlants"/>
        </authorList>
    </citation>
    <scope>IDENTIFICATION</scope>
</reference>
<protein>
    <submittedName>
        <fullName evidence="1">Uncharacterized protein</fullName>
    </submittedName>
</protein>
<evidence type="ECO:0000313" key="1">
    <source>
        <dbReference type="EnsemblPlants" id="TuG1812G0300002663.01.T01"/>
    </source>
</evidence>
<sequence length="93" mass="10953">MNIMEYSRHYVCKSVYQNFNYHGAFNSLGVLNNHAALHRFRRCLAKFRREQAILEFLSNAESFEQAKLYSVNNLPEPEFLIFLSIFTFSCTGF</sequence>
<name>A0A8R7TWT2_TRIUA</name>
<proteinExistence type="predicted"/>
<dbReference type="AlphaFoldDB" id="A0A8R7TWT2"/>
<evidence type="ECO:0000313" key="2">
    <source>
        <dbReference type="Proteomes" id="UP000015106"/>
    </source>
</evidence>
<accession>A0A8R7TWT2</accession>
<reference evidence="2" key="1">
    <citation type="journal article" date="2013" name="Nature">
        <title>Draft genome of the wheat A-genome progenitor Triticum urartu.</title>
        <authorList>
            <person name="Ling H.Q."/>
            <person name="Zhao S."/>
            <person name="Liu D."/>
            <person name="Wang J."/>
            <person name="Sun H."/>
            <person name="Zhang C."/>
            <person name="Fan H."/>
            <person name="Li D."/>
            <person name="Dong L."/>
            <person name="Tao Y."/>
            <person name="Gao C."/>
            <person name="Wu H."/>
            <person name="Li Y."/>
            <person name="Cui Y."/>
            <person name="Guo X."/>
            <person name="Zheng S."/>
            <person name="Wang B."/>
            <person name="Yu K."/>
            <person name="Liang Q."/>
            <person name="Yang W."/>
            <person name="Lou X."/>
            <person name="Chen J."/>
            <person name="Feng M."/>
            <person name="Jian J."/>
            <person name="Zhang X."/>
            <person name="Luo G."/>
            <person name="Jiang Y."/>
            <person name="Liu J."/>
            <person name="Wang Z."/>
            <person name="Sha Y."/>
            <person name="Zhang B."/>
            <person name="Wu H."/>
            <person name="Tang D."/>
            <person name="Shen Q."/>
            <person name="Xue P."/>
            <person name="Zou S."/>
            <person name="Wang X."/>
            <person name="Liu X."/>
            <person name="Wang F."/>
            <person name="Yang Y."/>
            <person name="An X."/>
            <person name="Dong Z."/>
            <person name="Zhang K."/>
            <person name="Zhang X."/>
            <person name="Luo M.C."/>
            <person name="Dvorak J."/>
            <person name="Tong Y."/>
            <person name="Wang J."/>
            <person name="Yang H."/>
            <person name="Li Z."/>
            <person name="Wang D."/>
            <person name="Zhang A."/>
            <person name="Wang J."/>
        </authorList>
    </citation>
    <scope>NUCLEOTIDE SEQUENCE</scope>
    <source>
        <strain evidence="2">cv. G1812</strain>
    </source>
</reference>
<reference evidence="1" key="2">
    <citation type="submission" date="2018-03" db="EMBL/GenBank/DDBJ databases">
        <title>The Triticum urartu genome reveals the dynamic nature of wheat genome evolution.</title>
        <authorList>
            <person name="Ling H."/>
            <person name="Ma B."/>
            <person name="Shi X."/>
            <person name="Liu H."/>
            <person name="Dong L."/>
            <person name="Sun H."/>
            <person name="Cao Y."/>
            <person name="Gao Q."/>
            <person name="Zheng S."/>
            <person name="Li Y."/>
            <person name="Yu Y."/>
            <person name="Du H."/>
            <person name="Qi M."/>
            <person name="Li Y."/>
            <person name="Yu H."/>
            <person name="Cui Y."/>
            <person name="Wang N."/>
            <person name="Chen C."/>
            <person name="Wu H."/>
            <person name="Zhao Y."/>
            <person name="Zhang J."/>
            <person name="Li Y."/>
            <person name="Zhou W."/>
            <person name="Zhang B."/>
            <person name="Hu W."/>
            <person name="Eijk M."/>
            <person name="Tang J."/>
            <person name="Witsenboer H."/>
            <person name="Zhao S."/>
            <person name="Li Z."/>
            <person name="Zhang A."/>
            <person name="Wang D."/>
            <person name="Liang C."/>
        </authorList>
    </citation>
    <scope>NUCLEOTIDE SEQUENCE [LARGE SCALE GENOMIC DNA]</scope>
    <source>
        <strain evidence="1">cv. G1812</strain>
    </source>
</reference>
<dbReference type="Proteomes" id="UP000015106">
    <property type="component" value="Chromosome 3"/>
</dbReference>
<dbReference type="Gramene" id="TuG1812G0300002663.01.T01">
    <property type="protein sequence ID" value="TuG1812G0300002663.01.T01"/>
    <property type="gene ID" value="TuG1812G0300002663.01"/>
</dbReference>
<dbReference type="EnsemblPlants" id="TuG1812G0300002663.01.T01">
    <property type="protein sequence ID" value="TuG1812G0300002663.01.T01"/>
    <property type="gene ID" value="TuG1812G0300002663.01"/>
</dbReference>